<feature type="region of interest" description="Disordered" evidence="1">
    <location>
        <begin position="686"/>
        <end position="749"/>
    </location>
</feature>
<gene>
    <name evidence="3" type="ORF">GCM10009639_37370</name>
</gene>
<accession>A0ABP4ITF5</accession>
<feature type="compositionally biased region" description="Low complexity" evidence="1">
    <location>
        <begin position="731"/>
        <end position="743"/>
    </location>
</feature>
<dbReference type="PANTHER" id="PTHR48079">
    <property type="entry name" value="PROTEIN YEEZ"/>
    <property type="match status" value="1"/>
</dbReference>
<organism evidence="3 4">
    <name type="scientific">Kitasatospora putterlickiae</name>
    <dbReference type="NCBI Taxonomy" id="221725"/>
    <lineage>
        <taxon>Bacteria</taxon>
        <taxon>Bacillati</taxon>
        <taxon>Actinomycetota</taxon>
        <taxon>Actinomycetes</taxon>
        <taxon>Kitasatosporales</taxon>
        <taxon>Streptomycetaceae</taxon>
        <taxon>Kitasatospora</taxon>
    </lineage>
</organism>
<dbReference type="InterPro" id="IPR016040">
    <property type="entry name" value="NAD(P)-bd_dom"/>
</dbReference>
<feature type="domain" description="NAD(P)-binding" evidence="2">
    <location>
        <begin position="49"/>
        <end position="153"/>
    </location>
</feature>
<dbReference type="Pfam" id="PF11066">
    <property type="entry name" value="DUF2867"/>
    <property type="match status" value="1"/>
</dbReference>
<proteinExistence type="predicted"/>
<feature type="region of interest" description="Disordered" evidence="1">
    <location>
        <begin position="527"/>
        <end position="559"/>
    </location>
</feature>
<name>A0ABP4ITF5_9ACTN</name>
<evidence type="ECO:0000259" key="2">
    <source>
        <dbReference type="Pfam" id="PF13460"/>
    </source>
</evidence>
<dbReference type="SUPFAM" id="SSF55961">
    <property type="entry name" value="Bet v1-like"/>
    <property type="match status" value="1"/>
</dbReference>
<dbReference type="EMBL" id="BAAAKJ010000205">
    <property type="protein sequence ID" value="GAA1398659.1"/>
    <property type="molecule type" value="Genomic_DNA"/>
</dbReference>
<dbReference type="InterPro" id="IPR021295">
    <property type="entry name" value="DUF2867"/>
</dbReference>
<feature type="compositionally biased region" description="Pro residues" evidence="1">
    <location>
        <begin position="700"/>
        <end position="710"/>
    </location>
</feature>
<feature type="compositionally biased region" description="Basic residues" evidence="1">
    <location>
        <begin position="713"/>
        <end position="724"/>
    </location>
</feature>
<dbReference type="InterPro" id="IPR036291">
    <property type="entry name" value="NAD(P)-bd_dom_sf"/>
</dbReference>
<dbReference type="Pfam" id="PF13460">
    <property type="entry name" value="NAD_binding_10"/>
    <property type="match status" value="1"/>
</dbReference>
<dbReference type="PANTHER" id="PTHR48079:SF6">
    <property type="entry name" value="NAD(P)-BINDING DOMAIN-CONTAINING PROTEIN-RELATED"/>
    <property type="match status" value="1"/>
</dbReference>
<sequence>MGQGAVVVAVRGRLGAEIIVASVDLLPGAAVSVADSPVRAGPPRCLVTGATGYIGGRLVPELLGAGYAVRCLARDPDRLRDHPWRGRVEVAAGDVTREESLEGAFDGVDVAYYLVHALGTGAGFEATDRAAAAAFGRAAARAGVRRIVYLGGLVPAGVPSGRLSPHLRSRVEVGRVLRGSGVPTAELRAAVIIGSGSASFEMLRHLTERLPVMVTPRWVDTRIQPIAVRDVLRLLVGAAALPAGVNRAFDIGGPEVLTYRRMMERYAAVAGLPRRLILAVPVLTPRLSSLWVGLVTPVPGSIARPLVESLRYEVVRGEHDLDRYVPRPPDGALGFDAAVRLALRRIRDAEVATRWSSASLPGAPSDPLPTDPDWAGGSLYQDVRELRVDADPAALWRVVEGIGGENGWYSFPLGWAVRGWIDRLAGGVGLRRGRRDPARLRVGESLDFWRVEEIEPGRLLRLRAEMRLPGPAWLELAVAPDGAGGSRYRQRALFHPRGLAGHAYWWAVAPFHAAVFGGMARRITEQGAREHPGGGGEPAGTGTVGGEGGDRHGQHGGGAREVLHQDQPAVRRVPGAADVPGPLQAVEHRGDGARGEAEFLAEPPGGDARRRPGTGAHDREQGLDVSGVQAAGGGEAVAEQVHLGGEVLQQPAELGRAVRPVLFPLLCQGLFSGCVRRRANRFSLTVPPALRRSPGRRARPPGPGPAPDAWPPRVRRGPATRPGRRGPGPGRAPAASAPGGCPAARRRPR</sequence>
<dbReference type="InterPro" id="IPR051783">
    <property type="entry name" value="NAD(P)-dependent_oxidoreduct"/>
</dbReference>
<feature type="compositionally biased region" description="Basic and acidic residues" evidence="1">
    <location>
        <begin position="586"/>
        <end position="597"/>
    </location>
</feature>
<dbReference type="SUPFAM" id="SSF51735">
    <property type="entry name" value="NAD(P)-binding Rossmann-fold domains"/>
    <property type="match status" value="1"/>
</dbReference>
<feature type="region of interest" description="Disordered" evidence="1">
    <location>
        <begin position="573"/>
        <end position="620"/>
    </location>
</feature>
<evidence type="ECO:0000313" key="3">
    <source>
        <dbReference type="EMBL" id="GAA1398659.1"/>
    </source>
</evidence>
<comment type="caution">
    <text evidence="3">The sequence shown here is derived from an EMBL/GenBank/DDBJ whole genome shotgun (WGS) entry which is preliminary data.</text>
</comment>
<dbReference type="Proteomes" id="UP001499863">
    <property type="component" value="Unassembled WGS sequence"/>
</dbReference>
<protein>
    <recommendedName>
        <fullName evidence="2">NAD(P)-binding domain-containing protein</fullName>
    </recommendedName>
</protein>
<feature type="compositionally biased region" description="Gly residues" evidence="1">
    <location>
        <begin position="533"/>
        <end position="547"/>
    </location>
</feature>
<evidence type="ECO:0000313" key="4">
    <source>
        <dbReference type="Proteomes" id="UP001499863"/>
    </source>
</evidence>
<dbReference type="Gene3D" id="3.40.50.720">
    <property type="entry name" value="NAD(P)-binding Rossmann-like Domain"/>
    <property type="match status" value="1"/>
</dbReference>
<evidence type="ECO:0000256" key="1">
    <source>
        <dbReference type="SAM" id="MobiDB-lite"/>
    </source>
</evidence>
<reference evidence="4" key="1">
    <citation type="journal article" date="2019" name="Int. J. Syst. Evol. Microbiol.">
        <title>The Global Catalogue of Microorganisms (GCM) 10K type strain sequencing project: providing services to taxonomists for standard genome sequencing and annotation.</title>
        <authorList>
            <consortium name="The Broad Institute Genomics Platform"/>
            <consortium name="The Broad Institute Genome Sequencing Center for Infectious Disease"/>
            <person name="Wu L."/>
            <person name="Ma J."/>
        </authorList>
    </citation>
    <scope>NUCLEOTIDE SEQUENCE [LARGE SCALE GENOMIC DNA]</scope>
    <source>
        <strain evidence="4">JCM 12393</strain>
    </source>
</reference>
<keyword evidence="4" id="KW-1185">Reference proteome</keyword>